<feature type="repeat" description="TPR" evidence="3">
    <location>
        <begin position="213"/>
        <end position="246"/>
    </location>
</feature>
<gene>
    <name evidence="4" type="ORF">KOF26_08405</name>
</gene>
<keyword evidence="5" id="KW-1185">Reference proteome</keyword>
<name>A0ABS6BHU6_9SPHN</name>
<evidence type="ECO:0000313" key="4">
    <source>
        <dbReference type="EMBL" id="MBU3077883.1"/>
    </source>
</evidence>
<dbReference type="EMBL" id="JAHKRT010000003">
    <property type="protein sequence ID" value="MBU3077883.1"/>
    <property type="molecule type" value="Genomic_DNA"/>
</dbReference>
<evidence type="ECO:0000313" key="5">
    <source>
        <dbReference type="Proteomes" id="UP000776276"/>
    </source>
</evidence>
<dbReference type="PANTHER" id="PTHR44943:SF8">
    <property type="entry name" value="TPR REPEAT-CONTAINING PROTEIN MJ0263"/>
    <property type="match status" value="1"/>
</dbReference>
<accession>A0ABS6BHU6</accession>
<evidence type="ECO:0000256" key="3">
    <source>
        <dbReference type="PROSITE-ProRule" id="PRU00339"/>
    </source>
</evidence>
<dbReference type="Proteomes" id="UP000776276">
    <property type="component" value="Unassembled WGS sequence"/>
</dbReference>
<reference evidence="4 5" key="1">
    <citation type="submission" date="2021-06" db="EMBL/GenBank/DDBJ databases">
        <title>Sphingomonas sp. XMGL2, whole genome shotgun sequencing project.</title>
        <authorList>
            <person name="Zhao G."/>
            <person name="Shen L."/>
        </authorList>
    </citation>
    <scope>NUCLEOTIDE SEQUENCE [LARGE SCALE GENOMIC DNA]</scope>
    <source>
        <strain evidence="4 5">XMGL2</strain>
    </source>
</reference>
<sequence>MLRAAPEDYAARFSLGVLKAQQGHVDAAIDHLGKAVRLRPDVAAGWLNLGALLGAAGRFAEALDAYRRAAALLPDDPQAHRALAAALLDAGRVEESLAVFDRVLTLAPGDLEALKARGSLLWSLGRPEEALAALDSALERAPHDVETLNNHGNVLRDLRRPEDAIASYDRALALRPGSAEIHNNRGVALAETRDRPAALTAYDRALALDPSLADAWNNRGLALHEAGEIAPALACYGRAIARKPDFVAALNNRGKALCEDWRVAEAFASFMQSARIAFGDTLVIDGGERLAGAAIDPGNAVAAECAWLAADPHNVVIDGLLTPPALAGLQRFCWGSAIWRRAYAAGYRGAFPETGFACPLLAQVAEEMQASFPRIFAAHRLRYLWAFRYDQSGTGTHVHADDAAINVNFWITPDAANLDPDSGGLIFWDRCAPADWGFADYNDDADGAMAFLAETRANRVKTVYRENRAVIFDSGLFHATDAFRFKPGDRNRRINVTMLFGRR</sequence>
<dbReference type="PANTHER" id="PTHR44943">
    <property type="entry name" value="CELLULOSE SYNTHASE OPERON PROTEIN C"/>
    <property type="match status" value="1"/>
</dbReference>
<dbReference type="Pfam" id="PF00515">
    <property type="entry name" value="TPR_1"/>
    <property type="match status" value="1"/>
</dbReference>
<feature type="repeat" description="TPR" evidence="3">
    <location>
        <begin position="9"/>
        <end position="42"/>
    </location>
</feature>
<protein>
    <submittedName>
        <fullName evidence="4">Tetratricopeptide repeat protein</fullName>
    </submittedName>
</protein>
<keyword evidence="1" id="KW-0677">Repeat</keyword>
<proteinExistence type="predicted"/>
<organism evidence="4 5">
    <name type="scientific">Sphingomonas quercus</name>
    <dbReference type="NCBI Taxonomy" id="2842451"/>
    <lineage>
        <taxon>Bacteria</taxon>
        <taxon>Pseudomonadati</taxon>
        <taxon>Pseudomonadota</taxon>
        <taxon>Alphaproteobacteria</taxon>
        <taxon>Sphingomonadales</taxon>
        <taxon>Sphingomonadaceae</taxon>
        <taxon>Sphingomonas</taxon>
    </lineage>
</organism>
<dbReference type="Pfam" id="PF13428">
    <property type="entry name" value="TPR_14"/>
    <property type="match status" value="1"/>
</dbReference>
<feature type="repeat" description="TPR" evidence="3">
    <location>
        <begin position="43"/>
        <end position="76"/>
    </location>
</feature>
<dbReference type="InterPro" id="IPR019734">
    <property type="entry name" value="TPR_rpt"/>
</dbReference>
<dbReference type="InterPro" id="IPR051685">
    <property type="entry name" value="Ycf3/AcsC/BcsC/TPR_MFPF"/>
</dbReference>
<comment type="caution">
    <text evidence="4">The sequence shown here is derived from an EMBL/GenBank/DDBJ whole genome shotgun (WGS) entry which is preliminary data.</text>
</comment>
<dbReference type="PROSITE" id="PS50005">
    <property type="entry name" value="TPR"/>
    <property type="match status" value="7"/>
</dbReference>
<feature type="repeat" description="TPR" evidence="3">
    <location>
        <begin position="111"/>
        <end position="144"/>
    </location>
</feature>
<evidence type="ECO:0000256" key="2">
    <source>
        <dbReference type="ARBA" id="ARBA00022803"/>
    </source>
</evidence>
<feature type="repeat" description="TPR" evidence="3">
    <location>
        <begin position="77"/>
        <end position="110"/>
    </location>
</feature>
<evidence type="ECO:0000256" key="1">
    <source>
        <dbReference type="ARBA" id="ARBA00022737"/>
    </source>
</evidence>
<feature type="repeat" description="TPR" evidence="3">
    <location>
        <begin position="145"/>
        <end position="178"/>
    </location>
</feature>
<feature type="repeat" description="TPR" evidence="3">
    <location>
        <begin position="179"/>
        <end position="212"/>
    </location>
</feature>
<dbReference type="SMART" id="SM00028">
    <property type="entry name" value="TPR"/>
    <property type="match status" value="7"/>
</dbReference>
<dbReference type="Pfam" id="PF13432">
    <property type="entry name" value="TPR_16"/>
    <property type="match status" value="3"/>
</dbReference>
<keyword evidence="2 3" id="KW-0802">TPR repeat</keyword>